<sequence>MQLHQLFIPRQANGRVAAHRYMEFPPSPLLRPYIACYWASEPRRAHAPLPETDGVDRVLPDGCSDILFEHDLTDNRFHIRYSGLFDHAFAICYDERRPTRKFGVRFFPGGAYSFLRTPLSPFINQLLPLDDLWPGLAGDIGEQLAEAPTFQAKIQVMERYLISLLQKNNAVDDFRMANLLLRIFVAKGKTGIRELAESETISVRQMHRMFQNTIGISPKRFSEIIRFQAVVSQLEKRRSGVNGSMLALEHGFFDHAHMIRDFRRFYGDSPIIAVREYGRMSEFYNTIPR</sequence>
<dbReference type="Pfam" id="PF20240">
    <property type="entry name" value="DUF6597"/>
    <property type="match status" value="1"/>
</dbReference>
<accession>A0A917E107</accession>
<dbReference type="PANTHER" id="PTHR46796">
    <property type="entry name" value="HTH-TYPE TRANSCRIPTIONAL ACTIVATOR RHAS-RELATED"/>
    <property type="match status" value="1"/>
</dbReference>
<evidence type="ECO:0000256" key="3">
    <source>
        <dbReference type="ARBA" id="ARBA00023163"/>
    </source>
</evidence>
<dbReference type="Gene3D" id="1.10.10.60">
    <property type="entry name" value="Homeodomain-like"/>
    <property type="match status" value="1"/>
</dbReference>
<dbReference type="AlphaFoldDB" id="A0A917E107"/>
<dbReference type="Pfam" id="PF12833">
    <property type="entry name" value="HTH_18"/>
    <property type="match status" value="1"/>
</dbReference>
<organism evidence="5 6">
    <name type="scientific">Paenibacillus nasutitermitis</name>
    <dbReference type="NCBI Taxonomy" id="1652958"/>
    <lineage>
        <taxon>Bacteria</taxon>
        <taxon>Bacillati</taxon>
        <taxon>Bacillota</taxon>
        <taxon>Bacilli</taxon>
        <taxon>Bacillales</taxon>
        <taxon>Paenibacillaceae</taxon>
        <taxon>Paenibacillus</taxon>
    </lineage>
</organism>
<keyword evidence="3" id="KW-0804">Transcription</keyword>
<name>A0A917E107_9BACL</name>
<reference evidence="5" key="2">
    <citation type="submission" date="2020-09" db="EMBL/GenBank/DDBJ databases">
        <authorList>
            <person name="Sun Q."/>
            <person name="Zhou Y."/>
        </authorList>
    </citation>
    <scope>NUCLEOTIDE SEQUENCE</scope>
    <source>
        <strain evidence="5">CGMCC 1.15178</strain>
    </source>
</reference>
<dbReference type="InterPro" id="IPR018060">
    <property type="entry name" value="HTH_AraC"/>
</dbReference>
<dbReference type="InterPro" id="IPR050204">
    <property type="entry name" value="AraC_XylS_family_regulators"/>
</dbReference>
<evidence type="ECO:0000256" key="1">
    <source>
        <dbReference type="ARBA" id="ARBA00023015"/>
    </source>
</evidence>
<evidence type="ECO:0000313" key="6">
    <source>
        <dbReference type="Proteomes" id="UP000612456"/>
    </source>
</evidence>
<reference evidence="5" key="1">
    <citation type="journal article" date="2014" name="Int. J. Syst. Evol. Microbiol.">
        <title>Complete genome sequence of Corynebacterium casei LMG S-19264T (=DSM 44701T), isolated from a smear-ripened cheese.</title>
        <authorList>
            <consortium name="US DOE Joint Genome Institute (JGI-PGF)"/>
            <person name="Walter F."/>
            <person name="Albersmeier A."/>
            <person name="Kalinowski J."/>
            <person name="Ruckert C."/>
        </authorList>
    </citation>
    <scope>NUCLEOTIDE SEQUENCE</scope>
    <source>
        <strain evidence="5">CGMCC 1.15178</strain>
    </source>
</reference>
<dbReference type="RefSeq" id="WP_188997867.1">
    <property type="nucleotide sequence ID" value="NZ_BMHP01000006.1"/>
</dbReference>
<evidence type="ECO:0000313" key="5">
    <source>
        <dbReference type="EMBL" id="GGD93202.1"/>
    </source>
</evidence>
<dbReference type="SMART" id="SM00342">
    <property type="entry name" value="HTH_ARAC"/>
    <property type="match status" value="1"/>
</dbReference>
<proteinExistence type="predicted"/>
<comment type="caution">
    <text evidence="5">The sequence shown here is derived from an EMBL/GenBank/DDBJ whole genome shotgun (WGS) entry which is preliminary data.</text>
</comment>
<protein>
    <submittedName>
        <fullName evidence="5">AraC family transcriptional regulator</fullName>
    </submittedName>
</protein>
<dbReference type="GO" id="GO:0043565">
    <property type="term" value="F:sequence-specific DNA binding"/>
    <property type="evidence" value="ECO:0007669"/>
    <property type="project" value="InterPro"/>
</dbReference>
<keyword evidence="1" id="KW-0805">Transcription regulation</keyword>
<keyword evidence="2" id="KW-0238">DNA-binding</keyword>
<gene>
    <name evidence="5" type="ORF">GCM10010911_59760</name>
</gene>
<feature type="domain" description="HTH araC/xylS-type" evidence="4">
    <location>
        <begin position="175"/>
        <end position="276"/>
    </location>
</feature>
<dbReference type="PANTHER" id="PTHR46796:SF13">
    <property type="entry name" value="HTH-TYPE TRANSCRIPTIONAL ACTIVATOR RHAS"/>
    <property type="match status" value="1"/>
</dbReference>
<evidence type="ECO:0000256" key="2">
    <source>
        <dbReference type="ARBA" id="ARBA00023125"/>
    </source>
</evidence>
<dbReference type="InterPro" id="IPR046532">
    <property type="entry name" value="DUF6597"/>
</dbReference>
<dbReference type="GO" id="GO:0003700">
    <property type="term" value="F:DNA-binding transcription factor activity"/>
    <property type="evidence" value="ECO:0007669"/>
    <property type="project" value="InterPro"/>
</dbReference>
<evidence type="ECO:0000259" key="4">
    <source>
        <dbReference type="PROSITE" id="PS01124"/>
    </source>
</evidence>
<dbReference type="EMBL" id="BMHP01000006">
    <property type="protein sequence ID" value="GGD93202.1"/>
    <property type="molecule type" value="Genomic_DNA"/>
</dbReference>
<dbReference type="PROSITE" id="PS01124">
    <property type="entry name" value="HTH_ARAC_FAMILY_2"/>
    <property type="match status" value="1"/>
</dbReference>
<keyword evidence="6" id="KW-1185">Reference proteome</keyword>
<dbReference type="Proteomes" id="UP000612456">
    <property type="component" value="Unassembled WGS sequence"/>
</dbReference>